<dbReference type="InterPro" id="IPR039498">
    <property type="entry name" value="NTP_transf_5"/>
</dbReference>
<proteinExistence type="predicted"/>
<evidence type="ECO:0000313" key="1">
    <source>
        <dbReference type="EMBL" id="SCF01700.1"/>
    </source>
</evidence>
<name>A0A1C4WZS4_9ACTN</name>
<dbReference type="Pfam" id="PF14907">
    <property type="entry name" value="NTP_transf_5"/>
    <property type="match status" value="1"/>
</dbReference>
<dbReference type="Proteomes" id="UP000199504">
    <property type="component" value="Unassembled WGS sequence"/>
</dbReference>
<dbReference type="EMBL" id="FMCX01000002">
    <property type="protein sequence ID" value="SCF01700.1"/>
    <property type="molecule type" value="Genomic_DNA"/>
</dbReference>
<keyword evidence="1" id="KW-0808">Transferase</keyword>
<evidence type="ECO:0000313" key="2">
    <source>
        <dbReference type="Proteomes" id="UP000199504"/>
    </source>
</evidence>
<keyword evidence="2" id="KW-1185">Reference proteome</keyword>
<gene>
    <name evidence="1" type="ORF">GA0070564_102617</name>
</gene>
<sequence>MTTTTGGLALRCLALDALAVSTSDLLRRHGVDSVLLKGVGLARRLGVDRLYADVDLLVAPDTITAAQAALHAAGYRPKLPPDLYDVAGPWHEQPWSAPGPLPLTVDLHRGFAGVGDHDALWRSLRAGAAPLDLVGGHILVPDEAGTALLAALHAATPGGVGKPARDLARALTALPPDTWDAAGRLAVDCAATAAFTVELRVLPAGAATADRLGLPAAPSPSSAWLAARLASPTSVGLARWAEQSGPGHRLRFLARLVLPPPAYLRQLDAGARHGRWGLLRAYVRRAGRHVRELPRALRELRTARRRSHG</sequence>
<reference evidence="2" key="1">
    <citation type="submission" date="2016-06" db="EMBL/GenBank/DDBJ databases">
        <authorList>
            <person name="Varghese N."/>
            <person name="Submissions Spin"/>
        </authorList>
    </citation>
    <scope>NUCLEOTIDE SEQUENCE [LARGE SCALE GENOMIC DNA]</scope>
    <source>
        <strain evidence="2">DSM 44830</strain>
    </source>
</reference>
<accession>A0A1C4WZS4</accession>
<protein>
    <submittedName>
        <fullName evidence="1">Uncharacterized nucleotidyltransferase</fullName>
    </submittedName>
</protein>
<dbReference type="STRING" id="262898.GA0070564_102617"/>
<organism evidence="1 2">
    <name type="scientific">Micromonospora mirobrigensis</name>
    <dbReference type="NCBI Taxonomy" id="262898"/>
    <lineage>
        <taxon>Bacteria</taxon>
        <taxon>Bacillati</taxon>
        <taxon>Actinomycetota</taxon>
        <taxon>Actinomycetes</taxon>
        <taxon>Micromonosporales</taxon>
        <taxon>Micromonosporaceae</taxon>
        <taxon>Micromonospora</taxon>
    </lineage>
</organism>
<dbReference type="RefSeq" id="WP_176730627.1">
    <property type="nucleotide sequence ID" value="NZ_FMCX01000002.1"/>
</dbReference>
<dbReference type="AlphaFoldDB" id="A0A1C4WZS4"/>
<dbReference type="GO" id="GO:0016740">
    <property type="term" value="F:transferase activity"/>
    <property type="evidence" value="ECO:0007669"/>
    <property type="project" value="UniProtKB-KW"/>
</dbReference>